<feature type="signal peptide" evidence="11">
    <location>
        <begin position="1"/>
        <end position="21"/>
    </location>
</feature>
<evidence type="ECO:0000256" key="9">
    <source>
        <dbReference type="ARBA" id="ARBA00023326"/>
    </source>
</evidence>
<dbReference type="EMBL" id="JASNQZ010000001">
    <property type="protein sequence ID" value="KAL0961476.1"/>
    <property type="molecule type" value="Genomic_DNA"/>
</dbReference>
<dbReference type="InterPro" id="IPR005103">
    <property type="entry name" value="AA9_LPMO"/>
</dbReference>
<protein>
    <recommendedName>
        <fullName evidence="10">AA9 family lytic polysaccharide monooxygenase</fullName>
        <ecNumber evidence="10">1.14.99.56</ecNumber>
    </recommendedName>
    <alternativeName>
        <fullName evidence="10">Endo-beta-1,4-glucanase</fullName>
    </alternativeName>
    <alternativeName>
        <fullName evidence="10">Glycosyl hydrolase 61 family protein</fullName>
    </alternativeName>
</protein>
<dbReference type="Pfam" id="PF03443">
    <property type="entry name" value="AA9"/>
    <property type="match status" value="1"/>
</dbReference>
<evidence type="ECO:0000256" key="10">
    <source>
        <dbReference type="RuleBase" id="RU368122"/>
    </source>
</evidence>
<evidence type="ECO:0000259" key="12">
    <source>
        <dbReference type="Pfam" id="PF03443"/>
    </source>
</evidence>
<keyword evidence="14" id="KW-1185">Reference proteome</keyword>
<comment type="function">
    <text evidence="10">Lytic polysaccharide monooxygenase (LMPO) that depolymerizes crystalline and amorphous polysaccharides via the oxidation of scissile alpha- or beta-(1-4)-glycosidic bonds, yielding C1 and/or C4 oxidation products. Catalysis by LPMOs requires the reduction of the active-site copper from Cu(II) to Cu(I) by a reducing agent and H(2)O(2) or O(2) as a cosubstrate.</text>
</comment>
<keyword evidence="2 11" id="KW-0732">Signal</keyword>
<organism evidence="13 14">
    <name type="scientific">Hohenbuehelia grisea</name>
    <dbReference type="NCBI Taxonomy" id="104357"/>
    <lineage>
        <taxon>Eukaryota</taxon>
        <taxon>Fungi</taxon>
        <taxon>Dikarya</taxon>
        <taxon>Basidiomycota</taxon>
        <taxon>Agaricomycotina</taxon>
        <taxon>Agaricomycetes</taxon>
        <taxon>Agaricomycetidae</taxon>
        <taxon>Agaricales</taxon>
        <taxon>Pleurotineae</taxon>
        <taxon>Pleurotaceae</taxon>
        <taxon>Hohenbuehelia</taxon>
    </lineage>
</organism>
<dbReference type="PANTHER" id="PTHR33353">
    <property type="entry name" value="PUTATIVE (AFU_ORTHOLOGUE AFUA_1G12560)-RELATED"/>
    <property type="match status" value="1"/>
</dbReference>
<comment type="catalytic activity">
    <reaction evidence="10">
        <text>[(1-&gt;4)-beta-D-glucosyl]n+m + reduced acceptor + O2 = 4-dehydro-beta-D-glucosyl-[(1-&gt;4)-beta-D-glucosyl]n-1 + [(1-&gt;4)-beta-D-glucosyl]m + acceptor + H2O.</text>
        <dbReference type="EC" id="1.14.99.56"/>
    </reaction>
</comment>
<keyword evidence="10" id="KW-0964">Secreted</keyword>
<evidence type="ECO:0000256" key="5">
    <source>
        <dbReference type="ARBA" id="ARBA00023008"/>
    </source>
</evidence>
<evidence type="ECO:0000256" key="6">
    <source>
        <dbReference type="ARBA" id="ARBA00023033"/>
    </source>
</evidence>
<evidence type="ECO:0000256" key="11">
    <source>
        <dbReference type="SAM" id="SignalP"/>
    </source>
</evidence>
<dbReference type="InterPro" id="IPR049892">
    <property type="entry name" value="AA9"/>
</dbReference>
<comment type="domain">
    <text evidence="10">Has a modular structure: an endo-beta-1,4-glucanase catalytic module at the N-terminus, a linker rich in serines and threonines, and a C-terminal carbohydrate-binding module (CBM).</text>
</comment>
<evidence type="ECO:0000256" key="3">
    <source>
        <dbReference type="ARBA" id="ARBA00023001"/>
    </source>
</evidence>
<dbReference type="PANTHER" id="PTHR33353:SF18">
    <property type="entry name" value="ENDOGLUCANASE II"/>
    <property type="match status" value="1"/>
</dbReference>
<keyword evidence="4" id="KW-0560">Oxidoreductase</keyword>
<keyword evidence="8 10" id="KW-0119">Carbohydrate metabolism</keyword>
<evidence type="ECO:0000256" key="2">
    <source>
        <dbReference type="ARBA" id="ARBA00022729"/>
    </source>
</evidence>
<feature type="chain" id="PRO_5047090117" description="AA9 family lytic polysaccharide monooxygenase" evidence="11">
    <location>
        <begin position="22"/>
        <end position="177"/>
    </location>
</feature>
<keyword evidence="9 10" id="KW-0624">Polysaccharide degradation</keyword>
<dbReference type="Proteomes" id="UP001556367">
    <property type="component" value="Unassembled WGS sequence"/>
</dbReference>
<name>A0ABR3K183_9AGAR</name>
<dbReference type="EC" id="1.14.99.56" evidence="10"/>
<evidence type="ECO:0000313" key="13">
    <source>
        <dbReference type="EMBL" id="KAL0961476.1"/>
    </source>
</evidence>
<sequence length="177" mass="18834">MTVLGLVLSLSLLLSTTTTHARTVFSELAVNGVDQGHAVGIRVPSSNAPVLNISSNDIICNKKFIQPVSQAIIKVAAGEEVTAHFHHSPAGFQGPDPADPLDPTNKGPVLAYLAPVPSATESDVTGLGWFKIFEDGLDPDTHQWGSDHVFTNKGNVTFLIPPCIRSGQYLLRVEDIG</sequence>
<keyword evidence="7 10" id="KW-1015">Disulfide bond</keyword>
<comment type="caution">
    <text evidence="13">The sequence shown here is derived from an EMBL/GenBank/DDBJ whole genome shotgun (WGS) entry which is preliminary data.</text>
</comment>
<dbReference type="Gene3D" id="2.70.50.70">
    <property type="match status" value="1"/>
</dbReference>
<keyword evidence="3 10" id="KW-0136">Cellulose degradation</keyword>
<gene>
    <name evidence="13" type="ORF">HGRIS_006420</name>
</gene>
<comment type="subcellular location">
    <subcellularLocation>
        <location evidence="10">Secreted</location>
    </subcellularLocation>
</comment>
<reference evidence="14" key="1">
    <citation type="submission" date="2024-06" db="EMBL/GenBank/DDBJ databases">
        <title>Multi-omics analyses provide insights into the biosynthesis of the anticancer antibiotic pleurotin in Hohenbuehelia grisea.</title>
        <authorList>
            <person name="Weaver J.A."/>
            <person name="Alberti F."/>
        </authorList>
    </citation>
    <scope>NUCLEOTIDE SEQUENCE [LARGE SCALE GENOMIC DNA]</scope>
    <source>
        <strain evidence="14">T-177</strain>
    </source>
</reference>
<keyword evidence="5" id="KW-0186">Copper</keyword>
<feature type="domain" description="Auxiliary Activity family 9 catalytic" evidence="12">
    <location>
        <begin position="23"/>
        <end position="176"/>
    </location>
</feature>
<evidence type="ECO:0000256" key="4">
    <source>
        <dbReference type="ARBA" id="ARBA00023002"/>
    </source>
</evidence>
<proteinExistence type="predicted"/>
<accession>A0ABR3K183</accession>
<evidence type="ECO:0000313" key="14">
    <source>
        <dbReference type="Proteomes" id="UP001556367"/>
    </source>
</evidence>
<keyword evidence="1" id="KW-0479">Metal-binding</keyword>
<evidence type="ECO:0000256" key="8">
    <source>
        <dbReference type="ARBA" id="ARBA00023277"/>
    </source>
</evidence>
<keyword evidence="6" id="KW-0503">Monooxygenase</keyword>
<evidence type="ECO:0000256" key="7">
    <source>
        <dbReference type="ARBA" id="ARBA00023157"/>
    </source>
</evidence>
<evidence type="ECO:0000256" key="1">
    <source>
        <dbReference type="ARBA" id="ARBA00022723"/>
    </source>
</evidence>